<feature type="compositionally biased region" description="Pro residues" evidence="1">
    <location>
        <begin position="25"/>
        <end position="35"/>
    </location>
</feature>
<evidence type="ECO:0000313" key="3">
    <source>
        <dbReference type="Proteomes" id="UP000027265"/>
    </source>
</evidence>
<evidence type="ECO:0000256" key="1">
    <source>
        <dbReference type="SAM" id="MobiDB-lite"/>
    </source>
</evidence>
<dbReference type="AlphaFoldDB" id="A0A067PH66"/>
<evidence type="ECO:0000313" key="2">
    <source>
        <dbReference type="EMBL" id="KDQ50347.1"/>
    </source>
</evidence>
<accession>A0A067PH66</accession>
<feature type="compositionally biased region" description="Polar residues" evidence="1">
    <location>
        <begin position="175"/>
        <end position="188"/>
    </location>
</feature>
<reference evidence="3" key="1">
    <citation type="journal article" date="2014" name="Proc. Natl. Acad. Sci. U.S.A.">
        <title>Extensive sampling of basidiomycete genomes demonstrates inadequacy of the white-rot/brown-rot paradigm for wood decay fungi.</title>
        <authorList>
            <person name="Riley R."/>
            <person name="Salamov A.A."/>
            <person name="Brown D.W."/>
            <person name="Nagy L.G."/>
            <person name="Floudas D."/>
            <person name="Held B.W."/>
            <person name="Levasseur A."/>
            <person name="Lombard V."/>
            <person name="Morin E."/>
            <person name="Otillar R."/>
            <person name="Lindquist E.A."/>
            <person name="Sun H."/>
            <person name="LaButti K.M."/>
            <person name="Schmutz J."/>
            <person name="Jabbour D."/>
            <person name="Luo H."/>
            <person name="Baker S.E."/>
            <person name="Pisabarro A.G."/>
            <person name="Walton J.D."/>
            <person name="Blanchette R.A."/>
            <person name="Henrissat B."/>
            <person name="Martin F."/>
            <person name="Cullen D."/>
            <person name="Hibbett D.S."/>
            <person name="Grigoriev I.V."/>
        </authorList>
    </citation>
    <scope>NUCLEOTIDE SEQUENCE [LARGE SCALE GENOMIC DNA]</scope>
    <source>
        <strain evidence="3">MUCL 33604</strain>
    </source>
</reference>
<dbReference type="InParanoid" id="A0A067PH66"/>
<feature type="region of interest" description="Disordered" evidence="1">
    <location>
        <begin position="14"/>
        <end position="37"/>
    </location>
</feature>
<feature type="region of interest" description="Disordered" evidence="1">
    <location>
        <begin position="160"/>
        <end position="188"/>
    </location>
</feature>
<organism evidence="2 3">
    <name type="scientific">Jaapia argillacea MUCL 33604</name>
    <dbReference type="NCBI Taxonomy" id="933084"/>
    <lineage>
        <taxon>Eukaryota</taxon>
        <taxon>Fungi</taxon>
        <taxon>Dikarya</taxon>
        <taxon>Basidiomycota</taxon>
        <taxon>Agaricomycotina</taxon>
        <taxon>Agaricomycetes</taxon>
        <taxon>Agaricomycetidae</taxon>
        <taxon>Jaapiales</taxon>
        <taxon>Jaapiaceae</taxon>
        <taxon>Jaapia</taxon>
    </lineage>
</organism>
<keyword evidence="3" id="KW-1185">Reference proteome</keyword>
<dbReference type="EMBL" id="KL197761">
    <property type="protein sequence ID" value="KDQ50347.1"/>
    <property type="molecule type" value="Genomic_DNA"/>
</dbReference>
<gene>
    <name evidence="2" type="ORF">JAAARDRAFT_585825</name>
</gene>
<dbReference type="HOGENOM" id="CLU_124000_0_0_1"/>
<name>A0A067PH66_9AGAM</name>
<protein>
    <submittedName>
        <fullName evidence="2">Uncharacterized protein</fullName>
    </submittedName>
</protein>
<sequence>MILSKITKTELSFGPFKQPILEPSPASPPPVPSKPLPSSTLYPIPFVPFVPPNLVSQLQWRGGSRVQRISTSPRRARDSGERVESVEEGVERRCVQDRWPGEWVGWESEGEREGGMVSRLTRRKTSLHRTPCLKHRISSQPSIFVVYPTPLPVPTWKTQQHPLAVPRSHKPNEARSFQLSVDNPSHRS</sequence>
<proteinExistence type="predicted"/>
<dbReference type="Proteomes" id="UP000027265">
    <property type="component" value="Unassembled WGS sequence"/>
</dbReference>